<dbReference type="Pfam" id="PF00432">
    <property type="entry name" value="Prenyltrans"/>
    <property type="match status" value="2"/>
</dbReference>
<dbReference type="GO" id="GO:0097354">
    <property type="term" value="P:prenylation"/>
    <property type="evidence" value="ECO:0007669"/>
    <property type="project" value="UniProtKB-UniRule"/>
</dbReference>
<proteinExistence type="inferred from homology"/>
<evidence type="ECO:0000259" key="10">
    <source>
        <dbReference type="Pfam" id="PF00432"/>
    </source>
</evidence>
<dbReference type="InterPro" id="IPR026872">
    <property type="entry name" value="FTB"/>
</dbReference>
<comment type="function">
    <text evidence="9">Catalyzes the transfer of a farnesyl moiety from farnesyl diphosphate to a cysteine at the fourth position from the C-terminus of several proteins. The beta subunit is responsible for peptide-binding.</text>
</comment>
<evidence type="ECO:0000256" key="1">
    <source>
        <dbReference type="ARBA" id="ARBA00010497"/>
    </source>
</evidence>
<sequence>MEEASPPLRCFRESHSSELFSDDGVQTVTSKEQRKVERSIQEVYSVYQQIHTSPHPALLREQHYHYLKKGLRHLSDAYECLDASRPWLCYWILHSLELLEEPVPAAVASDVCQFLARCQSATGGFGGGPGQHAHLAPTYAAVNALCILGTEEAYKVINREKLLDFLYSVKQPDGSFVMHVGGEVDVSCQNWEGGLGGVPGLEAHGGYTFCGTAALVILGKEHMLDLKALLRWVTSKQMRFEGGFQGRCNKLVDGCYSFWQAGLLPLLHRALFKEGDSTLSESSWMFEREALQEYILLCCQNPGGGLLDKPGKSRDFYHTCYCLSGLSVAQHFGNKDLHNELILGQDENRLAPTHPVYNICPEKVAQAIEHFHRLPVPVQTGPTPSAMDQS</sequence>
<keyword evidence="7" id="KW-0677">Repeat</keyword>
<feature type="domain" description="Prenyltransferase alpha-alpha toroid" evidence="10">
    <location>
        <begin position="58"/>
        <end position="186"/>
    </location>
</feature>
<dbReference type="PANTHER" id="PTHR11774:SF6">
    <property type="entry name" value="PROTEIN FARNESYLTRANSFERASE SUBUNIT BETA"/>
    <property type="match status" value="1"/>
</dbReference>
<dbReference type="PANTHER" id="PTHR11774">
    <property type="entry name" value="GERANYLGERANYL TRANSFERASE TYPE BETA SUBUNIT"/>
    <property type="match status" value="1"/>
</dbReference>
<evidence type="ECO:0000256" key="5">
    <source>
        <dbReference type="ARBA" id="ARBA00022679"/>
    </source>
</evidence>
<dbReference type="Proteomes" id="UP000472260">
    <property type="component" value="Unassembled WGS sequence"/>
</dbReference>
<gene>
    <name evidence="11" type="primary">LOC107671778</name>
</gene>
<keyword evidence="6 9" id="KW-0479">Metal-binding</keyword>
<organism evidence="11 12">
    <name type="scientific">Sinocyclocheilus anshuiensis</name>
    <dbReference type="NCBI Taxonomy" id="1608454"/>
    <lineage>
        <taxon>Eukaryota</taxon>
        <taxon>Metazoa</taxon>
        <taxon>Chordata</taxon>
        <taxon>Craniata</taxon>
        <taxon>Vertebrata</taxon>
        <taxon>Euteleostomi</taxon>
        <taxon>Actinopterygii</taxon>
        <taxon>Neopterygii</taxon>
        <taxon>Teleostei</taxon>
        <taxon>Ostariophysi</taxon>
        <taxon>Cypriniformes</taxon>
        <taxon>Cyprinidae</taxon>
        <taxon>Cyprininae</taxon>
        <taxon>Sinocyclocheilus</taxon>
    </lineage>
</organism>
<evidence type="ECO:0000313" key="12">
    <source>
        <dbReference type="Proteomes" id="UP000472260"/>
    </source>
</evidence>
<evidence type="ECO:0000313" key="11">
    <source>
        <dbReference type="Ensembl" id="ENSSANP00000026264.1"/>
    </source>
</evidence>
<keyword evidence="5 9" id="KW-0808">Transferase</keyword>
<dbReference type="SUPFAM" id="SSF48239">
    <property type="entry name" value="Terpenoid cyclases/Protein prenyltransferases"/>
    <property type="match status" value="1"/>
</dbReference>
<dbReference type="GO" id="GO:0005965">
    <property type="term" value="C:protein farnesyltransferase complex"/>
    <property type="evidence" value="ECO:0007669"/>
    <property type="project" value="UniProtKB-UniRule"/>
</dbReference>
<evidence type="ECO:0000256" key="7">
    <source>
        <dbReference type="ARBA" id="ARBA00022737"/>
    </source>
</evidence>
<evidence type="ECO:0000256" key="2">
    <source>
        <dbReference type="ARBA" id="ARBA00012702"/>
    </source>
</evidence>
<evidence type="ECO:0000256" key="3">
    <source>
        <dbReference type="ARBA" id="ARBA00015798"/>
    </source>
</evidence>
<accession>A0A671M6P2</accession>
<dbReference type="Gene3D" id="1.50.10.20">
    <property type="match status" value="2"/>
</dbReference>
<keyword evidence="8 9" id="KW-0862">Zinc</keyword>
<name>A0A671M6P2_9TELE</name>
<dbReference type="CDD" id="cd02893">
    <property type="entry name" value="FTase"/>
    <property type="match status" value="1"/>
</dbReference>
<comment type="catalytic activity">
    <reaction evidence="9">
        <text>L-cysteinyl-[protein] + (2E,6E)-farnesyl diphosphate = S-(2E,6E)-farnesyl-L-cysteinyl-[protein] + diphosphate</text>
        <dbReference type="Rhea" id="RHEA:13345"/>
        <dbReference type="Rhea" id="RHEA-COMP:10131"/>
        <dbReference type="Rhea" id="RHEA-COMP:11535"/>
        <dbReference type="ChEBI" id="CHEBI:29950"/>
        <dbReference type="ChEBI" id="CHEBI:33019"/>
        <dbReference type="ChEBI" id="CHEBI:86019"/>
        <dbReference type="ChEBI" id="CHEBI:175763"/>
    </reaction>
</comment>
<reference evidence="11" key="2">
    <citation type="submission" date="2025-09" db="UniProtKB">
        <authorList>
            <consortium name="Ensembl"/>
        </authorList>
    </citation>
    <scope>IDENTIFICATION</scope>
</reference>
<keyword evidence="12" id="KW-1185">Reference proteome</keyword>
<feature type="domain" description="Prenyltransferase alpha-alpha toroid" evidence="10">
    <location>
        <begin position="187"/>
        <end position="359"/>
    </location>
</feature>
<dbReference type="InterPro" id="IPR008930">
    <property type="entry name" value="Terpenoid_cyclase/PrenylTrfase"/>
</dbReference>
<comment type="similarity">
    <text evidence="1 9">Belongs to the protein prenyltransferase subunit beta family.</text>
</comment>
<dbReference type="AlphaFoldDB" id="A0A671M6P2"/>
<comment type="cofactor">
    <cofactor evidence="9">
        <name>Zn(2+)</name>
        <dbReference type="ChEBI" id="CHEBI:29105"/>
    </cofactor>
    <text evidence="9">Binds 1 zinc ion per subunit.</text>
</comment>
<dbReference type="GO" id="GO:0008270">
    <property type="term" value="F:zinc ion binding"/>
    <property type="evidence" value="ECO:0007669"/>
    <property type="project" value="UniProtKB-UniRule"/>
</dbReference>
<evidence type="ECO:0000256" key="9">
    <source>
        <dbReference type="RuleBase" id="RU365056"/>
    </source>
</evidence>
<protein>
    <recommendedName>
        <fullName evidence="3 9">Protein farnesyltransferase subunit beta</fullName>
        <shortName evidence="9">FTase-beta</shortName>
        <ecNumber evidence="2 9">2.5.1.58</ecNumber>
    </recommendedName>
</protein>
<comment type="subunit">
    <text evidence="9">Heterodimer of an alpha and a beta subunit.</text>
</comment>
<evidence type="ECO:0000256" key="6">
    <source>
        <dbReference type="ARBA" id="ARBA00022723"/>
    </source>
</evidence>
<evidence type="ECO:0000256" key="8">
    <source>
        <dbReference type="ARBA" id="ARBA00022833"/>
    </source>
</evidence>
<dbReference type="Ensembl" id="ENSSANT00000027979.1">
    <property type="protein sequence ID" value="ENSSANP00000026264.1"/>
    <property type="gene ID" value="ENSSANG00000013544.1"/>
</dbReference>
<dbReference type="EC" id="2.5.1.58" evidence="2 9"/>
<keyword evidence="4 9" id="KW-0637">Prenyltransferase</keyword>
<dbReference type="InterPro" id="IPR045089">
    <property type="entry name" value="PGGT1B-like"/>
</dbReference>
<evidence type="ECO:0000256" key="4">
    <source>
        <dbReference type="ARBA" id="ARBA00022602"/>
    </source>
</evidence>
<dbReference type="InterPro" id="IPR001330">
    <property type="entry name" value="Prenyltrans"/>
</dbReference>
<reference evidence="11" key="1">
    <citation type="submission" date="2025-08" db="UniProtKB">
        <authorList>
            <consortium name="Ensembl"/>
        </authorList>
    </citation>
    <scope>IDENTIFICATION</scope>
</reference>
<dbReference type="GO" id="GO:0004660">
    <property type="term" value="F:protein farnesyltransferase activity"/>
    <property type="evidence" value="ECO:0007669"/>
    <property type="project" value="UniProtKB-UniRule"/>
</dbReference>